<gene>
    <name evidence="1" type="ORF">KR76_01885</name>
</gene>
<evidence type="ECO:0000313" key="2">
    <source>
        <dbReference type="Proteomes" id="UP000030300"/>
    </source>
</evidence>
<sequence>MARIRTIKPELLTSRNVSTYSDALFRTFVGLFCYVDDQGRGENDPELIKAEIAPRIKAKTPRVIAGHIAQLAAGDDPPLCRYEVADVPYFHLVNFVQGAKHQRINRPTKSKIPPCPIHEPDGLW</sequence>
<accession>A0A0C5XFT7</accession>
<evidence type="ECO:0000313" key="1">
    <source>
        <dbReference type="EMBL" id="AJR18031.1"/>
    </source>
</evidence>
<dbReference type="EMBL" id="CP009896">
    <property type="protein sequence ID" value="AJR18031.1"/>
    <property type="molecule type" value="Genomic_DNA"/>
</dbReference>
<name>A0A0C5XFT7_NOCSI</name>
<keyword evidence="2" id="KW-1185">Reference proteome</keyword>
<proteinExistence type="predicted"/>
<protein>
    <submittedName>
        <fullName evidence="1">Primosomal protein I</fullName>
    </submittedName>
</protein>
<dbReference type="OrthoDB" id="3383452at2"/>
<dbReference type="GeneID" id="96607736"/>
<dbReference type="Proteomes" id="UP000030300">
    <property type="component" value="Chromosome"/>
</dbReference>
<dbReference type="KEGG" id="psim:KR76_01885"/>
<dbReference type="HOGENOM" id="CLU_124477_1_0_11"/>
<dbReference type="RefSeq" id="WP_052138130.1">
    <property type="nucleotide sequence ID" value="NZ_BJMC01000025.1"/>
</dbReference>
<organism evidence="1 2">
    <name type="scientific">Nocardioides simplex</name>
    <name type="common">Arthrobacter simplex</name>
    <dbReference type="NCBI Taxonomy" id="2045"/>
    <lineage>
        <taxon>Bacteria</taxon>
        <taxon>Bacillati</taxon>
        <taxon>Actinomycetota</taxon>
        <taxon>Actinomycetes</taxon>
        <taxon>Propionibacteriales</taxon>
        <taxon>Nocardioidaceae</taxon>
        <taxon>Pimelobacter</taxon>
    </lineage>
</organism>
<dbReference type="STRING" id="2045.KR76_01885"/>
<dbReference type="AlphaFoldDB" id="A0A0C5XFT7"/>
<reference evidence="1 2" key="1">
    <citation type="journal article" date="2015" name="Genome Announc.">
        <title>Complete Genome Sequence of Steroid-Transforming Nocardioides simplex VKM Ac-2033D.</title>
        <authorList>
            <person name="Shtratnikova V.Y."/>
            <person name="Schelkunov M.I."/>
            <person name="Pekov Y.A."/>
            <person name="Fokina V.V."/>
            <person name="Logacheva M.D."/>
            <person name="Sokolov S.L."/>
            <person name="Bragin E.Y."/>
            <person name="Ashapkin V.V."/>
            <person name="Donova M.V."/>
        </authorList>
    </citation>
    <scope>NUCLEOTIDE SEQUENCE [LARGE SCALE GENOMIC DNA]</scope>
    <source>
        <strain evidence="1 2">VKM Ac-2033D</strain>
    </source>
</reference>